<dbReference type="RefSeq" id="WP_285981980.1">
    <property type="nucleotide sequence ID" value="NZ_JASVDS010000002.1"/>
</dbReference>
<evidence type="ECO:0000256" key="1">
    <source>
        <dbReference type="SAM" id="MobiDB-lite"/>
    </source>
</evidence>
<feature type="region of interest" description="Disordered" evidence="1">
    <location>
        <begin position="1"/>
        <end position="20"/>
    </location>
</feature>
<evidence type="ECO:0000313" key="3">
    <source>
        <dbReference type="Proteomes" id="UP001238603"/>
    </source>
</evidence>
<evidence type="ECO:0000313" key="2">
    <source>
        <dbReference type="EMBL" id="MDL5031869.1"/>
    </source>
</evidence>
<proteinExistence type="predicted"/>
<dbReference type="Proteomes" id="UP001238603">
    <property type="component" value="Unassembled WGS sequence"/>
</dbReference>
<dbReference type="EMBL" id="JASVDS010000002">
    <property type="protein sequence ID" value="MDL5031869.1"/>
    <property type="molecule type" value="Genomic_DNA"/>
</dbReference>
<organism evidence="2 3">
    <name type="scientific">Roseateles subflavus</name>
    <dbReference type="NCBI Taxonomy" id="3053353"/>
    <lineage>
        <taxon>Bacteria</taxon>
        <taxon>Pseudomonadati</taxon>
        <taxon>Pseudomonadota</taxon>
        <taxon>Betaproteobacteria</taxon>
        <taxon>Burkholderiales</taxon>
        <taxon>Sphaerotilaceae</taxon>
        <taxon>Roseateles</taxon>
    </lineage>
</organism>
<accession>A0ABT7LHG0</accession>
<keyword evidence="3" id="KW-1185">Reference proteome</keyword>
<sequence length="519" mass="56022">MSHDPRPAPPPLASPAAPSAAAPGACPLKIDLDSQQLLIRGSDPAAPQGVLRLRSRLLPRLLAALLLARAEGQACAARPCSRKALQQRLGDRAELHRTQLWRALQTLDASPLAGLVRHSARSAGPFWLDDALLARCEWWQGGQALDSAGLRALLSQAAVDGAPPVPALPRHRLPLAYVQALSRADLALDRGELYPARLALAQATEHAPPEDLAAQLSLSLRRARIARRLGDWATLQQELRTLRQGLELPGLPAGQARQIGWRLAVLEAWHCHGSLGESAVALQKLAQLDEDVLSLDAGLLVDYLNLRGMAGRELALQAPCERQAAAALDDLAAALRQASLAGLPDALQVSAANLANALCLLQSAGLVPASRGAEAWGWLLLSESVCERWGLARHSLLNTIFLLRIAEQQGWTFAQAQQRAEAEGLPLAGDSFRSLAAERWEACRRLHSQLPAEQRCAFLLLWARHAWREGDALCAAELVQQARHHARKLRAASQRDRYEGEARQLLGALGLAPPQAQQA</sequence>
<reference evidence="2 3" key="1">
    <citation type="submission" date="2023-06" db="EMBL/GenBank/DDBJ databases">
        <title>Pelomonas sp. APW6 16S ribosomal RNA gene genome sequencing and assembly.</title>
        <authorList>
            <person name="Woo H."/>
        </authorList>
    </citation>
    <scope>NUCLEOTIDE SEQUENCE [LARGE SCALE GENOMIC DNA]</scope>
    <source>
        <strain evidence="2 3">APW6</strain>
    </source>
</reference>
<gene>
    <name evidence="2" type="ORF">QRD43_08100</name>
</gene>
<protein>
    <recommendedName>
        <fullName evidence="4">Bacterial transcriptional activator domain-containing protein</fullName>
    </recommendedName>
</protein>
<comment type="caution">
    <text evidence="2">The sequence shown here is derived from an EMBL/GenBank/DDBJ whole genome shotgun (WGS) entry which is preliminary data.</text>
</comment>
<name>A0ABT7LHG0_9BURK</name>
<evidence type="ECO:0008006" key="4">
    <source>
        <dbReference type="Google" id="ProtNLM"/>
    </source>
</evidence>